<accession>A0ABT6NGR6</accession>
<keyword evidence="3" id="KW-0547">Nucleotide-binding</keyword>
<proteinExistence type="predicted"/>
<dbReference type="InterPro" id="IPR003593">
    <property type="entry name" value="AAA+_ATPase"/>
</dbReference>
<evidence type="ECO:0000256" key="2">
    <source>
        <dbReference type="ARBA" id="ARBA00022692"/>
    </source>
</evidence>
<feature type="transmembrane region" description="Helical" evidence="7">
    <location>
        <begin position="48"/>
        <end position="68"/>
    </location>
</feature>
<dbReference type="CDD" id="cd07346">
    <property type="entry name" value="ABC_6TM_exporters"/>
    <property type="match status" value="1"/>
</dbReference>
<dbReference type="InterPro" id="IPR011527">
    <property type="entry name" value="ABC1_TM_dom"/>
</dbReference>
<comment type="subcellular location">
    <subcellularLocation>
        <location evidence="1">Cell membrane</location>
        <topology evidence="1">Multi-pass membrane protein</topology>
    </subcellularLocation>
</comment>
<dbReference type="PANTHER" id="PTHR24221:SF654">
    <property type="entry name" value="ATP-BINDING CASSETTE SUB-FAMILY B MEMBER 6"/>
    <property type="match status" value="1"/>
</dbReference>
<evidence type="ECO:0000256" key="6">
    <source>
        <dbReference type="ARBA" id="ARBA00023136"/>
    </source>
</evidence>
<evidence type="ECO:0000256" key="3">
    <source>
        <dbReference type="ARBA" id="ARBA00022741"/>
    </source>
</evidence>
<organism evidence="10 11">
    <name type="scientific">Fusibacter bizertensis</name>
    <dbReference type="NCBI Taxonomy" id="1488331"/>
    <lineage>
        <taxon>Bacteria</taxon>
        <taxon>Bacillati</taxon>
        <taxon>Bacillota</taxon>
        <taxon>Clostridia</taxon>
        <taxon>Eubacteriales</taxon>
        <taxon>Eubacteriales Family XII. Incertae Sedis</taxon>
        <taxon>Fusibacter</taxon>
    </lineage>
</organism>
<evidence type="ECO:0000256" key="7">
    <source>
        <dbReference type="SAM" id="Phobius"/>
    </source>
</evidence>
<keyword evidence="4 10" id="KW-0067">ATP-binding</keyword>
<keyword evidence="2 7" id="KW-0812">Transmembrane</keyword>
<evidence type="ECO:0000259" key="9">
    <source>
        <dbReference type="PROSITE" id="PS50929"/>
    </source>
</evidence>
<sequence>MKELLFKRKKAFAVYVLACFFPVIGQLLGNLGFANLIGVVEKANMRDFYIAVLGIVAIVIISSLLQLSSRFLRIRFMRDTLLDIRKQAFDKILNYSYAHFSKKSKEVYISNLVNDINNFEQIFFHRLLNVIFNSGVYFTSLILLAFFDWQFAIAIFVVSLVVFLITKGFEGKTVSLQENVSTLNEEFTIKASNTFNGLEILKLNSIEDKFLLQTMKSIDKVEQKRFFFTLFTEGQRGLTNILRYLIFIGILMYLLLQAFGGLSIAKLTFMLQLATGCVWPIGQVMPMFNELKAAIRIYEKITVNDEPERDINQNLTPYVFKQSIVAKGLSFAYDNQPILNNASFNLIKGKKYLLKGASGAGKSTLIKLLSKIYENYQGEIYLDDENYHHVSSEAFNNNVSYIYQDVFLFEDTLLNNITLYSDYSSEIIDDAIKRSGLEELLLEKEEGLNFKIQENGKNLSGGQRQRISIARAIIKQTDILFADEATSSLNEQLGREVEETILSLKSTVIAISHRYYEGITEKYDYVLELKNGLLQEYPSEVYFKEVVTL</sequence>
<dbReference type="PROSITE" id="PS00211">
    <property type="entry name" value="ABC_TRANSPORTER_1"/>
    <property type="match status" value="1"/>
</dbReference>
<keyword evidence="11" id="KW-1185">Reference proteome</keyword>
<evidence type="ECO:0000313" key="11">
    <source>
        <dbReference type="Proteomes" id="UP001158045"/>
    </source>
</evidence>
<dbReference type="InterPro" id="IPR027417">
    <property type="entry name" value="P-loop_NTPase"/>
</dbReference>
<feature type="transmembrane region" description="Helical" evidence="7">
    <location>
        <begin position="151"/>
        <end position="169"/>
    </location>
</feature>
<dbReference type="InterPro" id="IPR039421">
    <property type="entry name" value="Type_1_exporter"/>
</dbReference>
<dbReference type="SUPFAM" id="SSF90123">
    <property type="entry name" value="ABC transporter transmembrane region"/>
    <property type="match status" value="1"/>
</dbReference>
<dbReference type="Pfam" id="PF00005">
    <property type="entry name" value="ABC_tran"/>
    <property type="match status" value="1"/>
</dbReference>
<evidence type="ECO:0000259" key="8">
    <source>
        <dbReference type="PROSITE" id="PS50893"/>
    </source>
</evidence>
<evidence type="ECO:0000256" key="5">
    <source>
        <dbReference type="ARBA" id="ARBA00022989"/>
    </source>
</evidence>
<feature type="domain" description="ABC transporter" evidence="8">
    <location>
        <begin position="324"/>
        <end position="549"/>
    </location>
</feature>
<dbReference type="InterPro" id="IPR017871">
    <property type="entry name" value="ABC_transporter-like_CS"/>
</dbReference>
<dbReference type="PROSITE" id="PS50893">
    <property type="entry name" value="ABC_TRANSPORTER_2"/>
    <property type="match status" value="1"/>
</dbReference>
<feature type="transmembrane region" description="Helical" evidence="7">
    <location>
        <begin position="12"/>
        <end position="36"/>
    </location>
</feature>
<feature type="transmembrane region" description="Helical" evidence="7">
    <location>
        <begin position="127"/>
        <end position="145"/>
    </location>
</feature>
<dbReference type="PANTHER" id="PTHR24221">
    <property type="entry name" value="ATP-BINDING CASSETTE SUB-FAMILY B"/>
    <property type="match status" value="1"/>
</dbReference>
<dbReference type="Gene3D" id="3.40.50.300">
    <property type="entry name" value="P-loop containing nucleotide triphosphate hydrolases"/>
    <property type="match status" value="1"/>
</dbReference>
<keyword evidence="5 7" id="KW-1133">Transmembrane helix</keyword>
<dbReference type="EMBL" id="JARYZI010000014">
    <property type="protein sequence ID" value="MDH8679606.1"/>
    <property type="molecule type" value="Genomic_DNA"/>
</dbReference>
<dbReference type="Pfam" id="PF00664">
    <property type="entry name" value="ABC_membrane"/>
    <property type="match status" value="1"/>
</dbReference>
<keyword evidence="6 7" id="KW-0472">Membrane</keyword>
<feature type="transmembrane region" description="Helical" evidence="7">
    <location>
        <begin position="244"/>
        <end position="265"/>
    </location>
</feature>
<evidence type="ECO:0000313" key="10">
    <source>
        <dbReference type="EMBL" id="MDH8679606.1"/>
    </source>
</evidence>
<comment type="caution">
    <text evidence="10">The sequence shown here is derived from an EMBL/GenBank/DDBJ whole genome shotgun (WGS) entry which is preliminary data.</text>
</comment>
<evidence type="ECO:0000256" key="1">
    <source>
        <dbReference type="ARBA" id="ARBA00004651"/>
    </source>
</evidence>
<dbReference type="GO" id="GO:0005524">
    <property type="term" value="F:ATP binding"/>
    <property type="evidence" value="ECO:0007669"/>
    <property type="project" value="UniProtKB-KW"/>
</dbReference>
<dbReference type="InterPro" id="IPR036640">
    <property type="entry name" value="ABC1_TM_sf"/>
</dbReference>
<reference evidence="10 11" key="1">
    <citation type="submission" date="2023-04" db="EMBL/GenBank/DDBJ databases">
        <title>Fusibacter bizertensis strain WBS, isolated from littoral bottom sediments of the Arctic seas - biochemical and genomic analysis.</title>
        <authorList>
            <person name="Brioukhanov A.L."/>
        </authorList>
    </citation>
    <scope>NUCLEOTIDE SEQUENCE [LARGE SCALE GENOMIC DNA]</scope>
    <source>
        <strain evidence="10 11">WBS</strain>
    </source>
</reference>
<dbReference type="PROSITE" id="PS50929">
    <property type="entry name" value="ABC_TM1F"/>
    <property type="match status" value="1"/>
</dbReference>
<evidence type="ECO:0000256" key="4">
    <source>
        <dbReference type="ARBA" id="ARBA00022840"/>
    </source>
</evidence>
<dbReference type="CDD" id="cd03228">
    <property type="entry name" value="ABCC_MRP_Like"/>
    <property type="match status" value="1"/>
</dbReference>
<protein>
    <submittedName>
        <fullName evidence="10">ABC transporter ATP-binding protein</fullName>
    </submittedName>
</protein>
<dbReference type="InterPro" id="IPR003439">
    <property type="entry name" value="ABC_transporter-like_ATP-bd"/>
</dbReference>
<dbReference type="RefSeq" id="WP_281095503.1">
    <property type="nucleotide sequence ID" value="NZ_JARYZI010000014.1"/>
</dbReference>
<dbReference type="Gene3D" id="1.20.1560.10">
    <property type="entry name" value="ABC transporter type 1, transmembrane domain"/>
    <property type="match status" value="1"/>
</dbReference>
<dbReference type="SMART" id="SM00382">
    <property type="entry name" value="AAA"/>
    <property type="match status" value="1"/>
</dbReference>
<name>A0ABT6NGR6_9FIRM</name>
<gene>
    <name evidence="10" type="ORF">QE109_15710</name>
</gene>
<dbReference type="SUPFAM" id="SSF52540">
    <property type="entry name" value="P-loop containing nucleoside triphosphate hydrolases"/>
    <property type="match status" value="1"/>
</dbReference>
<feature type="domain" description="ABC transmembrane type-1" evidence="9">
    <location>
        <begin position="23"/>
        <end position="293"/>
    </location>
</feature>
<dbReference type="Proteomes" id="UP001158045">
    <property type="component" value="Unassembled WGS sequence"/>
</dbReference>